<dbReference type="PANTHER" id="PTHR33908">
    <property type="entry name" value="MANNOSYLTRANSFERASE YKCB-RELATED"/>
    <property type="match status" value="1"/>
</dbReference>
<dbReference type="Pfam" id="PF13231">
    <property type="entry name" value="PMT_2"/>
    <property type="match status" value="1"/>
</dbReference>
<feature type="transmembrane region" description="Helical" evidence="8">
    <location>
        <begin position="266"/>
        <end position="285"/>
    </location>
</feature>
<comment type="subcellular location">
    <subcellularLocation>
        <location evidence="1">Cell membrane</location>
        <topology evidence="1">Multi-pass membrane protein</topology>
    </subcellularLocation>
</comment>
<evidence type="ECO:0000256" key="8">
    <source>
        <dbReference type="SAM" id="Phobius"/>
    </source>
</evidence>
<dbReference type="InterPro" id="IPR038731">
    <property type="entry name" value="RgtA/B/C-like"/>
</dbReference>
<feature type="transmembrane region" description="Helical" evidence="8">
    <location>
        <begin position="349"/>
        <end position="371"/>
    </location>
</feature>
<protein>
    <recommendedName>
        <fullName evidence="9">Glycosyltransferase RgtA/B/C/D-like domain-containing protein</fullName>
    </recommendedName>
</protein>
<dbReference type="InterPro" id="IPR050297">
    <property type="entry name" value="LipidA_mod_glycosyltrf_83"/>
</dbReference>
<evidence type="ECO:0000313" key="11">
    <source>
        <dbReference type="Proteomes" id="UP000185860"/>
    </source>
</evidence>
<gene>
    <name evidence="10" type="ORF">NIES2119_12040</name>
</gene>
<evidence type="ECO:0000256" key="4">
    <source>
        <dbReference type="ARBA" id="ARBA00022679"/>
    </source>
</evidence>
<keyword evidence="7 8" id="KW-0472">Membrane</keyword>
<dbReference type="RefSeq" id="WP_073593714.1">
    <property type="nucleotide sequence ID" value="NZ_MRCE01000010.1"/>
</dbReference>
<evidence type="ECO:0000313" key="10">
    <source>
        <dbReference type="EMBL" id="OKH37873.1"/>
    </source>
</evidence>
<feature type="transmembrane region" description="Helical" evidence="8">
    <location>
        <begin position="107"/>
        <end position="128"/>
    </location>
</feature>
<dbReference type="GO" id="GO:0009103">
    <property type="term" value="P:lipopolysaccharide biosynthetic process"/>
    <property type="evidence" value="ECO:0007669"/>
    <property type="project" value="UniProtKB-ARBA"/>
</dbReference>
<feature type="transmembrane region" description="Helical" evidence="8">
    <location>
        <begin position="315"/>
        <end position="337"/>
    </location>
</feature>
<feature type="domain" description="Glycosyltransferase RgtA/B/C/D-like" evidence="9">
    <location>
        <begin position="63"/>
        <end position="217"/>
    </location>
</feature>
<keyword evidence="5 8" id="KW-0812">Transmembrane</keyword>
<dbReference type="STRING" id="454136.NIES2119_12040"/>
<feature type="transmembrane region" description="Helical" evidence="8">
    <location>
        <begin position="292"/>
        <end position="309"/>
    </location>
</feature>
<dbReference type="EMBL" id="MRCE01000010">
    <property type="protein sequence ID" value="OKH37873.1"/>
    <property type="molecule type" value="Genomic_DNA"/>
</dbReference>
<dbReference type="GO" id="GO:0005886">
    <property type="term" value="C:plasma membrane"/>
    <property type="evidence" value="ECO:0007669"/>
    <property type="project" value="UniProtKB-SubCell"/>
</dbReference>
<feature type="transmembrane region" description="Helical" evidence="8">
    <location>
        <begin position="207"/>
        <end position="229"/>
    </location>
</feature>
<evidence type="ECO:0000256" key="3">
    <source>
        <dbReference type="ARBA" id="ARBA00022676"/>
    </source>
</evidence>
<dbReference type="GO" id="GO:0016763">
    <property type="term" value="F:pentosyltransferase activity"/>
    <property type="evidence" value="ECO:0007669"/>
    <property type="project" value="TreeGrafter"/>
</dbReference>
<keyword evidence="2" id="KW-1003">Cell membrane</keyword>
<feature type="transmembrane region" description="Helical" evidence="8">
    <location>
        <begin position="82"/>
        <end position="100"/>
    </location>
</feature>
<keyword evidence="4" id="KW-0808">Transferase</keyword>
<comment type="caution">
    <text evidence="10">The sequence shown here is derived from an EMBL/GenBank/DDBJ whole genome shotgun (WGS) entry which is preliminary data.</text>
</comment>
<feature type="transmembrane region" description="Helical" evidence="8">
    <location>
        <begin position="7"/>
        <end position="28"/>
    </location>
</feature>
<organism evidence="10 11">
    <name type="scientific">[Phormidium ambiguum] IAM M-71</name>
    <dbReference type="NCBI Taxonomy" id="454136"/>
    <lineage>
        <taxon>Bacteria</taxon>
        <taxon>Bacillati</taxon>
        <taxon>Cyanobacteriota</taxon>
        <taxon>Cyanophyceae</taxon>
        <taxon>Oscillatoriophycideae</taxon>
        <taxon>Aerosakkonematales</taxon>
        <taxon>Aerosakkonemataceae</taxon>
        <taxon>Floridanema</taxon>
    </lineage>
</organism>
<evidence type="ECO:0000256" key="1">
    <source>
        <dbReference type="ARBA" id="ARBA00004651"/>
    </source>
</evidence>
<dbReference type="Proteomes" id="UP000185860">
    <property type="component" value="Unassembled WGS sequence"/>
</dbReference>
<evidence type="ECO:0000256" key="5">
    <source>
        <dbReference type="ARBA" id="ARBA00022692"/>
    </source>
</evidence>
<evidence type="ECO:0000256" key="7">
    <source>
        <dbReference type="ARBA" id="ARBA00023136"/>
    </source>
</evidence>
<dbReference type="PANTHER" id="PTHR33908:SF11">
    <property type="entry name" value="MEMBRANE PROTEIN"/>
    <property type="match status" value="1"/>
</dbReference>
<feature type="transmembrane region" description="Helical" evidence="8">
    <location>
        <begin position="162"/>
        <end position="187"/>
    </location>
</feature>
<sequence length="497" mass="56921">MVLKAKFFHYLSLLAIFFGIALRCVQYLSNRSLWGDEASLALNIVDRSYLELLQPLDHNQAAPPGFLWIEKLAVQLFGNNEYALRLFPLIAGIVSLFALYELGKKSISLMALPIAIILFATLKEPLYYATEVKQYSSDVMVALLIALLLIPLQNQILTKGKIVLIGSLGILAIWLSHPAIFVLAGIGTFNLILTPAIKRKEILFNRIPLYLIWLIGFVSLYILTFVNVTKNQTLQNSWKPEYPQSIFDVIWLFTSLRRFFDDPLGFQVIYELAIVLFIIGSVVFFRKNQQLFLVLMSPLVMTLAAAYLHKYPFRVRLILFLTPFFILIIAEGGAFLLAQFGKQNKIKQILGILISALVIFPPVILSSKFFFVPETRHEIRPIVEYIKINQQPDDGIFLAGGSPDQFEYYAAKYGYSKSMYFILPYDDFFNPETFSEQNWEEIQSTTPHLQNKQRVWFVVSGLRKAREVIVQPSLDRLGQKLDYFSTPGSLTYLYKIK</sequence>
<evidence type="ECO:0000256" key="6">
    <source>
        <dbReference type="ARBA" id="ARBA00022989"/>
    </source>
</evidence>
<keyword evidence="3" id="KW-0328">Glycosyltransferase</keyword>
<evidence type="ECO:0000259" key="9">
    <source>
        <dbReference type="Pfam" id="PF13231"/>
    </source>
</evidence>
<accession>A0A1U7IL21</accession>
<dbReference type="OrthoDB" id="506059at2"/>
<dbReference type="AlphaFoldDB" id="A0A1U7IL21"/>
<reference evidence="10 11" key="1">
    <citation type="submission" date="2016-11" db="EMBL/GenBank/DDBJ databases">
        <title>Draft Genome Sequences of Nine Cyanobacterial Strains from Diverse Habitats.</title>
        <authorList>
            <person name="Zhu T."/>
            <person name="Hou S."/>
            <person name="Lu X."/>
            <person name="Hess W.R."/>
        </authorList>
    </citation>
    <scope>NUCLEOTIDE SEQUENCE [LARGE SCALE GENOMIC DNA]</scope>
    <source>
        <strain evidence="10 11">IAM M-71</strain>
    </source>
</reference>
<evidence type="ECO:0000256" key="2">
    <source>
        <dbReference type="ARBA" id="ARBA00022475"/>
    </source>
</evidence>
<keyword evidence="6 8" id="KW-1133">Transmembrane helix</keyword>
<name>A0A1U7IL21_9CYAN</name>
<proteinExistence type="predicted"/>
<feature type="transmembrane region" description="Helical" evidence="8">
    <location>
        <begin position="134"/>
        <end position="150"/>
    </location>
</feature>